<organism evidence="4 5">
    <name type="scientific">Iphiclides podalirius</name>
    <name type="common">scarce swallowtail</name>
    <dbReference type="NCBI Taxonomy" id="110791"/>
    <lineage>
        <taxon>Eukaryota</taxon>
        <taxon>Metazoa</taxon>
        <taxon>Ecdysozoa</taxon>
        <taxon>Arthropoda</taxon>
        <taxon>Hexapoda</taxon>
        <taxon>Insecta</taxon>
        <taxon>Pterygota</taxon>
        <taxon>Neoptera</taxon>
        <taxon>Endopterygota</taxon>
        <taxon>Lepidoptera</taxon>
        <taxon>Glossata</taxon>
        <taxon>Ditrysia</taxon>
        <taxon>Papilionoidea</taxon>
        <taxon>Papilionidae</taxon>
        <taxon>Papilioninae</taxon>
        <taxon>Iphiclides</taxon>
    </lineage>
</organism>
<dbReference type="InterPro" id="IPR050874">
    <property type="entry name" value="Diverse_PLD-related"/>
</dbReference>
<keyword evidence="2" id="KW-0812">Transmembrane</keyword>
<name>A0ABN8I7R5_9NEOP</name>
<dbReference type="PANTHER" id="PTHR10185:SF17">
    <property type="entry name" value="GM01519P-RELATED"/>
    <property type="match status" value="1"/>
</dbReference>
<evidence type="ECO:0000313" key="5">
    <source>
        <dbReference type="Proteomes" id="UP000837857"/>
    </source>
</evidence>
<evidence type="ECO:0000259" key="3">
    <source>
        <dbReference type="PROSITE" id="PS50035"/>
    </source>
</evidence>
<dbReference type="SUPFAM" id="SSF56024">
    <property type="entry name" value="Phospholipase D/nuclease"/>
    <property type="match status" value="2"/>
</dbReference>
<dbReference type="InterPro" id="IPR032803">
    <property type="entry name" value="PLDc_3"/>
</dbReference>
<proteinExistence type="inferred from homology"/>
<feature type="non-terminal residue" evidence="4">
    <location>
        <position position="642"/>
    </location>
</feature>
<keyword evidence="5" id="KW-1185">Reference proteome</keyword>
<comment type="similarity">
    <text evidence="1">Belongs to the phospholipase D family.</text>
</comment>
<dbReference type="PANTHER" id="PTHR10185">
    <property type="entry name" value="PHOSPHOLIPASE D - RELATED"/>
    <property type="match status" value="1"/>
</dbReference>
<dbReference type="Pfam" id="PF13918">
    <property type="entry name" value="PLDc_3"/>
    <property type="match status" value="1"/>
</dbReference>
<keyword evidence="2" id="KW-1133">Transmembrane helix</keyword>
<dbReference type="InterPro" id="IPR001736">
    <property type="entry name" value="PLipase_D/transphosphatidylase"/>
</dbReference>
<reference evidence="4" key="1">
    <citation type="submission" date="2022-03" db="EMBL/GenBank/DDBJ databases">
        <authorList>
            <person name="Martin H S."/>
        </authorList>
    </citation>
    <scope>NUCLEOTIDE SEQUENCE</scope>
</reference>
<feature type="transmembrane region" description="Helical" evidence="2">
    <location>
        <begin position="137"/>
        <end position="157"/>
    </location>
</feature>
<accession>A0ABN8I7R5</accession>
<evidence type="ECO:0000256" key="2">
    <source>
        <dbReference type="SAM" id="Phobius"/>
    </source>
</evidence>
<evidence type="ECO:0000313" key="4">
    <source>
        <dbReference type="EMBL" id="CAH2047774.1"/>
    </source>
</evidence>
<dbReference type="SMART" id="SM00155">
    <property type="entry name" value="PLDc"/>
    <property type="match status" value="2"/>
</dbReference>
<dbReference type="CDD" id="cd09106">
    <property type="entry name" value="PLDc_vPLD3_4_5_like_1"/>
    <property type="match status" value="1"/>
</dbReference>
<sequence>MPSLWDYLHFNRQYSNKRNLEEGLFQIASQTCNILVKVNNTNNINLTRNDRSDEYGCAGPPKGKSSMQICVPKFRKNSITSGCNPGLSTVLESGSVGNASSSDEELEQWEQIFMMRDENGNSYNDKRKKRSIWCRPSCIPVSIVILLIVLVVLVPLLDQPNVAHVSSAAAPITVHCSDECRMSLVESIPEGHMYPANMTHTPTKNVWLDLIDEAQKSIEIASFYWSLRFNEFYPYNSSIEGEQVFQALYAAGSKRRINLKIAQNWPSKDYPNIDTEYLLKKKAAQVRSLNFSKLLGGGVLHTKFWIIDRTHFYIGSANMDWRSLTQVKELGIVAYNCSCMATDLAKVFDVYWELGAPDAVVPDSWPASLATDINIHHPANISDGIGSYGAFITSSPPPFSPAGRTNDDEAIVSIIESAEEFIYISVMDYIPAIIYTHKLKFWPKIDDALRAAAIEHRVKIKLLISWWKYSPTEEDYFLRSLAALSQSYPGVDIQVRRFVVPSTPEQERIPHARVNHNKYMVTERCALVGTSNWSGDYFTDTAGAALVAAAARGGECGQREPRPPLRPAAALREGLELAVRGAAAPLIARRRLCRCPLYRRRLCCDGVVAVHFVGVDFAAMRWSLYTFPAMTLLRKGCRSPLY</sequence>
<dbReference type="Gene3D" id="3.30.870.10">
    <property type="entry name" value="Endonuclease Chain A"/>
    <property type="match status" value="2"/>
</dbReference>
<evidence type="ECO:0000256" key="1">
    <source>
        <dbReference type="ARBA" id="ARBA00008664"/>
    </source>
</evidence>
<keyword evidence="2" id="KW-0472">Membrane</keyword>
<dbReference type="EMBL" id="OW152829">
    <property type="protein sequence ID" value="CAH2047774.1"/>
    <property type="molecule type" value="Genomic_DNA"/>
</dbReference>
<dbReference type="PROSITE" id="PS50035">
    <property type="entry name" value="PLD"/>
    <property type="match status" value="2"/>
</dbReference>
<gene>
    <name evidence="4" type="ORF">IPOD504_LOCUS5931</name>
</gene>
<feature type="domain" description="PLD phosphodiesterase" evidence="3">
    <location>
        <begin position="511"/>
        <end position="537"/>
    </location>
</feature>
<protein>
    <recommendedName>
        <fullName evidence="3">PLD phosphodiesterase domain-containing protein</fullName>
    </recommendedName>
</protein>
<feature type="domain" description="PLD phosphodiesterase" evidence="3">
    <location>
        <begin position="296"/>
        <end position="323"/>
    </location>
</feature>
<dbReference type="CDD" id="cd09107">
    <property type="entry name" value="PLDc_vPLD3_4_5_like_2"/>
    <property type="match status" value="1"/>
</dbReference>
<dbReference type="Proteomes" id="UP000837857">
    <property type="component" value="Chromosome 17"/>
</dbReference>